<feature type="transmembrane region" description="Helical" evidence="8">
    <location>
        <begin position="340"/>
        <end position="362"/>
    </location>
</feature>
<dbReference type="EnsemblMetazoa" id="LLOJ010958-RA">
    <property type="protein sequence ID" value="LLOJ010958-PA"/>
    <property type="gene ID" value="LLOJ010958"/>
</dbReference>
<dbReference type="Pfam" id="PF08395">
    <property type="entry name" value="7tm_7"/>
    <property type="match status" value="1"/>
</dbReference>
<evidence type="ECO:0000256" key="2">
    <source>
        <dbReference type="ARBA" id="ARBA00022475"/>
    </source>
</evidence>
<dbReference type="RefSeq" id="XP_055685688.1">
    <property type="nucleotide sequence ID" value="XM_055829713.1"/>
</dbReference>
<organism evidence="10 11">
    <name type="scientific">Lutzomyia longipalpis</name>
    <name type="common">Sand fly</name>
    <dbReference type="NCBI Taxonomy" id="7200"/>
    <lineage>
        <taxon>Eukaryota</taxon>
        <taxon>Metazoa</taxon>
        <taxon>Ecdysozoa</taxon>
        <taxon>Arthropoda</taxon>
        <taxon>Hexapoda</taxon>
        <taxon>Insecta</taxon>
        <taxon>Pterygota</taxon>
        <taxon>Neoptera</taxon>
        <taxon>Endopterygota</taxon>
        <taxon>Diptera</taxon>
        <taxon>Nematocera</taxon>
        <taxon>Psychodoidea</taxon>
        <taxon>Psychodidae</taxon>
        <taxon>Lutzomyia</taxon>
        <taxon>Lutzomyia</taxon>
    </lineage>
</organism>
<dbReference type="PANTHER" id="PTHR21143:SF132">
    <property type="entry name" value="GUSTATORY AND PHEROMONE RECEPTOR 33A"/>
    <property type="match status" value="1"/>
</dbReference>
<comment type="subcellular location">
    <subcellularLocation>
        <location evidence="1 8">Cell membrane</location>
        <topology evidence="1 8">Multi-pass membrane protein</topology>
    </subcellularLocation>
</comment>
<comment type="similarity">
    <text evidence="8">Belongs to the insect chemoreceptor superfamily. Gustatory receptor (GR) family.</text>
</comment>
<dbReference type="EMBL" id="AJWK01025249">
    <property type="status" value="NOT_ANNOTATED_CDS"/>
    <property type="molecule type" value="Genomic_DNA"/>
</dbReference>
<evidence type="ECO:0000256" key="1">
    <source>
        <dbReference type="ARBA" id="ARBA00004651"/>
    </source>
</evidence>
<feature type="transmembrane region" description="Helical" evidence="8">
    <location>
        <begin position="426"/>
        <end position="446"/>
    </location>
</feature>
<keyword evidence="11" id="KW-1185">Reference proteome</keyword>
<dbReference type="VEuPathDB" id="VectorBase:LLONM1_003673"/>
<accession>A0A3F2ZDH6</accession>
<dbReference type="VEuPathDB" id="VectorBase:LLOJ010958"/>
<evidence type="ECO:0000313" key="11">
    <source>
        <dbReference type="Proteomes" id="UP000092461"/>
    </source>
</evidence>
<evidence type="ECO:0000256" key="5">
    <source>
        <dbReference type="ARBA" id="ARBA00023136"/>
    </source>
</evidence>
<dbReference type="AlphaFoldDB" id="A0A3F2ZDH6"/>
<evidence type="ECO:0000256" key="8">
    <source>
        <dbReference type="RuleBase" id="RU363108"/>
    </source>
</evidence>
<dbReference type="GO" id="GO:0030425">
    <property type="term" value="C:dendrite"/>
    <property type="evidence" value="ECO:0007669"/>
    <property type="project" value="TreeGrafter"/>
</dbReference>
<keyword evidence="3 8" id="KW-0812">Transmembrane</keyword>
<keyword evidence="4 8" id="KW-1133">Transmembrane helix</keyword>
<feature type="compositionally biased region" description="Basic and acidic residues" evidence="9">
    <location>
        <begin position="246"/>
        <end position="256"/>
    </location>
</feature>
<name>A0A3F2ZDH6_LUTLO</name>
<feature type="transmembrane region" description="Helical" evidence="8">
    <location>
        <begin position="152"/>
        <end position="172"/>
    </location>
</feature>
<evidence type="ECO:0000256" key="3">
    <source>
        <dbReference type="ARBA" id="ARBA00022692"/>
    </source>
</evidence>
<keyword evidence="6 8" id="KW-0675">Receptor</keyword>
<dbReference type="Proteomes" id="UP000092461">
    <property type="component" value="Unassembled WGS sequence"/>
</dbReference>
<feature type="transmembrane region" description="Helical" evidence="8">
    <location>
        <begin position="93"/>
        <end position="116"/>
    </location>
</feature>
<sequence>MLSFFAKYLKSFSYHKSFGTTYILSALVGLLPYSMVDVKDQPEKKSQEKIKTIFQFSFPLCFITILWAAGYITNYIWANQGVLAIPTSRNYPIISIVGHLMHIYLGICIFITSLIFTPYKIYRYNILAIHLLSLDRELTSICGKPIDYRTTVVFQILFIIGGGLLVLLALIFDYLVFMEMYGNYMAIICFAYVYPYLCSGVIHLQFITIIHSTLQRFKAINVFLQHIADINVPTSNAALQSKLKSAQKEKPEKEIPSNELPKSNTKPIFAGENALPANAHTRLNEIFILHDKLCDISEAINDAFSPQIVSTITAGFIINIFGFFIETKVAFWAWGQNVTLILIATSYVFWGAINALIIYIMLACTTNTRETANAAALVVHKILQNKPAFMLNDEIYYNKMKSFTLQILHRKNTFHFNALGLFRLDYTFIFSAVSAATSYLIVLLQFDLTDYLVAFDTMLQGSS</sequence>
<dbReference type="GO" id="GO:0043025">
    <property type="term" value="C:neuronal cell body"/>
    <property type="evidence" value="ECO:0007669"/>
    <property type="project" value="TreeGrafter"/>
</dbReference>
<dbReference type="CTD" id="34641"/>
<dbReference type="GO" id="GO:0050909">
    <property type="term" value="P:sensory perception of taste"/>
    <property type="evidence" value="ECO:0007669"/>
    <property type="project" value="InterPro"/>
</dbReference>
<dbReference type="GO" id="GO:0005886">
    <property type="term" value="C:plasma membrane"/>
    <property type="evidence" value="ECO:0007669"/>
    <property type="project" value="UniProtKB-SubCell"/>
</dbReference>
<proteinExistence type="inferred from homology"/>
<dbReference type="OrthoDB" id="7789982at2759"/>
<protein>
    <recommendedName>
        <fullName evidence="8">Gustatory receptor</fullName>
    </recommendedName>
</protein>
<dbReference type="GO" id="GO:0008049">
    <property type="term" value="P:male courtship behavior"/>
    <property type="evidence" value="ECO:0007669"/>
    <property type="project" value="TreeGrafter"/>
</dbReference>
<evidence type="ECO:0000256" key="6">
    <source>
        <dbReference type="ARBA" id="ARBA00023170"/>
    </source>
</evidence>
<evidence type="ECO:0000313" key="10">
    <source>
        <dbReference type="EnsemblMetazoa" id="LLOJ010958-PA"/>
    </source>
</evidence>
<dbReference type="GeneID" id="129791538"/>
<keyword evidence="2 8" id="KW-1003">Cell membrane</keyword>
<keyword evidence="5 8" id="KW-0472">Membrane</keyword>
<dbReference type="KEGG" id="lll:129791538"/>
<feature type="transmembrane region" description="Helical" evidence="8">
    <location>
        <begin position="53"/>
        <end position="73"/>
    </location>
</feature>
<evidence type="ECO:0000256" key="7">
    <source>
        <dbReference type="ARBA" id="ARBA00023224"/>
    </source>
</evidence>
<feature type="transmembrane region" description="Helical" evidence="8">
    <location>
        <begin position="12"/>
        <end position="33"/>
    </location>
</feature>
<dbReference type="GO" id="GO:0030424">
    <property type="term" value="C:axon"/>
    <property type="evidence" value="ECO:0007669"/>
    <property type="project" value="TreeGrafter"/>
</dbReference>
<feature type="transmembrane region" description="Helical" evidence="8">
    <location>
        <begin position="184"/>
        <end position="210"/>
    </location>
</feature>
<feature type="transmembrane region" description="Helical" evidence="8">
    <location>
        <begin position="314"/>
        <end position="334"/>
    </location>
</feature>
<dbReference type="GO" id="GO:0007635">
    <property type="term" value="P:chemosensory behavior"/>
    <property type="evidence" value="ECO:0007669"/>
    <property type="project" value="TreeGrafter"/>
</dbReference>
<feature type="region of interest" description="Disordered" evidence="9">
    <location>
        <begin position="243"/>
        <end position="263"/>
    </location>
</feature>
<reference evidence="10" key="1">
    <citation type="submission" date="2020-05" db="UniProtKB">
        <authorList>
            <consortium name="EnsemblMetazoa"/>
        </authorList>
    </citation>
    <scope>IDENTIFICATION</scope>
    <source>
        <strain evidence="10">Jacobina</strain>
    </source>
</reference>
<dbReference type="PANTHER" id="PTHR21143">
    <property type="entry name" value="INVERTEBRATE GUSTATORY RECEPTOR"/>
    <property type="match status" value="1"/>
</dbReference>
<evidence type="ECO:0000256" key="9">
    <source>
        <dbReference type="SAM" id="MobiDB-lite"/>
    </source>
</evidence>
<dbReference type="GO" id="GO:0007165">
    <property type="term" value="P:signal transduction"/>
    <property type="evidence" value="ECO:0007669"/>
    <property type="project" value="UniProtKB-KW"/>
</dbReference>
<comment type="caution">
    <text evidence="8">Lacks conserved residue(s) required for the propagation of feature annotation.</text>
</comment>
<comment type="function">
    <text evidence="8">Gustatory receptor which mediates acceptance or avoidance behavior, depending on its substrates.</text>
</comment>
<evidence type="ECO:0000256" key="4">
    <source>
        <dbReference type="ARBA" id="ARBA00022989"/>
    </source>
</evidence>
<keyword evidence="7 8" id="KW-0807">Transducer</keyword>
<dbReference type="InterPro" id="IPR013604">
    <property type="entry name" value="7TM_chemorcpt"/>
</dbReference>